<dbReference type="AlphaFoldDB" id="A0A2T4UHI8"/>
<reference evidence="1 2" key="1">
    <citation type="submission" date="2018-03" db="EMBL/GenBank/DDBJ databases">
        <title>Aquarubrobacter algicola gen. nov., sp. nov., a novel actinobacterium isolated from shallow eutrophic lake during the end of cyanobacterial harmful algal blooms.</title>
        <authorList>
            <person name="Chun S.J."/>
        </authorList>
    </citation>
    <scope>NUCLEOTIDE SEQUENCE [LARGE SCALE GENOMIC DNA]</scope>
    <source>
        <strain evidence="1 2">Seoho-28</strain>
    </source>
</reference>
<comment type="caution">
    <text evidence="1">The sequence shown here is derived from an EMBL/GenBank/DDBJ whole genome shotgun (WGS) entry which is preliminary data.</text>
</comment>
<proteinExistence type="predicted"/>
<gene>
    <name evidence="1" type="ORF">C7Y72_02855</name>
</gene>
<sequence length="195" mass="21592">MNGAPSLARGVRLLSLHVDALEITCSLGQVRLLLDEGGVDALERELAELVQLARSQAPQCAVETDWTWGAGEPVILHPGAMRRGQRYCLECGDWTLFVAAISSRRPRITVQCRAEYLLRVGRLAAWDEVTAWVEEQLLPWVGGLPEEDDEPCWRIARIDLAADVLGAKLAPNRLPHFVSRANARRALHDEPEGEA</sequence>
<dbReference type="EMBL" id="PYYB01000001">
    <property type="protein sequence ID" value="PTL58665.1"/>
    <property type="molecule type" value="Genomic_DNA"/>
</dbReference>
<organism evidence="1 2">
    <name type="scientific">Paraconexibacter algicola</name>
    <dbReference type="NCBI Taxonomy" id="2133960"/>
    <lineage>
        <taxon>Bacteria</taxon>
        <taxon>Bacillati</taxon>
        <taxon>Actinomycetota</taxon>
        <taxon>Thermoleophilia</taxon>
        <taxon>Solirubrobacterales</taxon>
        <taxon>Paraconexibacteraceae</taxon>
        <taxon>Paraconexibacter</taxon>
    </lineage>
</organism>
<keyword evidence="2" id="KW-1185">Reference proteome</keyword>
<dbReference type="RefSeq" id="WP_107567102.1">
    <property type="nucleotide sequence ID" value="NZ_PYYB01000001.1"/>
</dbReference>
<evidence type="ECO:0000313" key="2">
    <source>
        <dbReference type="Proteomes" id="UP000240739"/>
    </source>
</evidence>
<name>A0A2T4UHI8_9ACTN</name>
<evidence type="ECO:0000313" key="1">
    <source>
        <dbReference type="EMBL" id="PTL58665.1"/>
    </source>
</evidence>
<accession>A0A2T4UHI8</accession>
<dbReference type="Proteomes" id="UP000240739">
    <property type="component" value="Unassembled WGS sequence"/>
</dbReference>
<protein>
    <submittedName>
        <fullName evidence="1">Uncharacterized protein</fullName>
    </submittedName>
</protein>